<keyword evidence="3" id="KW-1185">Reference proteome</keyword>
<keyword evidence="1" id="KW-1133">Transmembrane helix</keyword>
<name>A0ABW7FQA7_9BURK</name>
<dbReference type="EMBL" id="JBIGHW010000030">
    <property type="protein sequence ID" value="MFG6443543.1"/>
    <property type="molecule type" value="Genomic_DNA"/>
</dbReference>
<feature type="transmembrane region" description="Helical" evidence="1">
    <location>
        <begin position="26"/>
        <end position="49"/>
    </location>
</feature>
<evidence type="ECO:0000313" key="2">
    <source>
        <dbReference type="EMBL" id="MFG6443543.1"/>
    </source>
</evidence>
<keyword evidence="1" id="KW-0472">Membrane</keyword>
<evidence type="ECO:0000256" key="1">
    <source>
        <dbReference type="SAM" id="Phobius"/>
    </source>
</evidence>
<keyword evidence="1" id="KW-0812">Transmembrane</keyword>
<feature type="transmembrane region" description="Helical" evidence="1">
    <location>
        <begin position="69"/>
        <end position="86"/>
    </location>
</feature>
<organism evidence="2 3">
    <name type="scientific">Pelomonas margarita</name>
    <dbReference type="NCBI Taxonomy" id="3299031"/>
    <lineage>
        <taxon>Bacteria</taxon>
        <taxon>Pseudomonadati</taxon>
        <taxon>Pseudomonadota</taxon>
        <taxon>Betaproteobacteria</taxon>
        <taxon>Burkholderiales</taxon>
        <taxon>Sphaerotilaceae</taxon>
        <taxon>Roseateles</taxon>
    </lineage>
</organism>
<dbReference type="Proteomes" id="UP001606301">
    <property type="component" value="Unassembled WGS sequence"/>
</dbReference>
<reference evidence="2 3" key="1">
    <citation type="submission" date="2024-08" db="EMBL/GenBank/DDBJ databases">
        <authorList>
            <person name="Lu H."/>
        </authorList>
    </citation>
    <scope>NUCLEOTIDE SEQUENCE [LARGE SCALE GENOMIC DNA]</scope>
    <source>
        <strain evidence="2 3">LKC17W</strain>
    </source>
</reference>
<gene>
    <name evidence="2" type="ORF">ACG0Z3_22880</name>
</gene>
<comment type="caution">
    <text evidence="2">The sequence shown here is derived from an EMBL/GenBank/DDBJ whole genome shotgun (WGS) entry which is preliminary data.</text>
</comment>
<evidence type="ECO:0008006" key="4">
    <source>
        <dbReference type="Google" id="ProtNLM"/>
    </source>
</evidence>
<sequence>MRVPIADSGLRAVAVIHRAEEGLRKISVALILLSVAGVVYSMLFFDFTVDAPGVGRVANLSLMQHQRNLLLLSCGVGVGAVILFGFSRPGVRRGVSIGSRRGEDAHVKACQFCAESIRREASLCRYCGKEQAKSPVGHRPVEGQEEMMRAWGVQLEDGSYVVGDYRFPTLLEAIVFAKKAPRNL</sequence>
<evidence type="ECO:0000313" key="3">
    <source>
        <dbReference type="Proteomes" id="UP001606301"/>
    </source>
</evidence>
<proteinExistence type="predicted"/>
<dbReference type="RefSeq" id="WP_394402289.1">
    <property type="nucleotide sequence ID" value="NZ_JBIGHW010000030.1"/>
</dbReference>
<accession>A0ABW7FQA7</accession>
<protein>
    <recommendedName>
        <fullName evidence="4">Zinc ribbon domain-containing protein</fullName>
    </recommendedName>
</protein>